<gene>
    <name evidence="14" type="ORF">ACFOVU_02625</name>
</gene>
<feature type="transmembrane region" description="Helical" evidence="10">
    <location>
        <begin position="290"/>
        <end position="311"/>
    </location>
</feature>
<evidence type="ECO:0000259" key="12">
    <source>
        <dbReference type="Pfam" id="PF02366"/>
    </source>
</evidence>
<evidence type="ECO:0000256" key="7">
    <source>
        <dbReference type="ARBA" id="ARBA00022989"/>
    </source>
</evidence>
<dbReference type="Pfam" id="PF02366">
    <property type="entry name" value="PMT"/>
    <property type="match status" value="1"/>
</dbReference>
<name>A0ABV8FF87_9ACTN</name>
<feature type="transmembrane region" description="Helical" evidence="10">
    <location>
        <begin position="163"/>
        <end position="180"/>
    </location>
</feature>
<dbReference type="GO" id="GO:0016757">
    <property type="term" value="F:glycosyltransferase activity"/>
    <property type="evidence" value="ECO:0007669"/>
    <property type="project" value="UniProtKB-KW"/>
</dbReference>
<feature type="transmembrane region" description="Helical" evidence="10">
    <location>
        <begin position="135"/>
        <end position="156"/>
    </location>
</feature>
<keyword evidence="10" id="KW-1003">Cell membrane</keyword>
<keyword evidence="7 10" id="KW-1133">Transmembrane helix</keyword>
<reference evidence="15" key="1">
    <citation type="journal article" date="2019" name="Int. J. Syst. Evol. Microbiol.">
        <title>The Global Catalogue of Microorganisms (GCM) 10K type strain sequencing project: providing services to taxonomists for standard genome sequencing and annotation.</title>
        <authorList>
            <consortium name="The Broad Institute Genomics Platform"/>
            <consortium name="The Broad Institute Genome Sequencing Center for Infectious Disease"/>
            <person name="Wu L."/>
            <person name="Ma J."/>
        </authorList>
    </citation>
    <scope>NUCLEOTIDE SEQUENCE [LARGE SCALE GENOMIC DNA]</scope>
    <source>
        <strain evidence="15">TBRC 1826</strain>
    </source>
</reference>
<evidence type="ECO:0000256" key="10">
    <source>
        <dbReference type="RuleBase" id="RU367007"/>
    </source>
</evidence>
<proteinExistence type="inferred from homology"/>
<evidence type="ECO:0000256" key="11">
    <source>
        <dbReference type="SAM" id="MobiDB-lite"/>
    </source>
</evidence>
<comment type="caution">
    <text evidence="14">The sequence shown here is derived from an EMBL/GenBank/DDBJ whole genome shotgun (WGS) entry which is preliminary data.</text>
</comment>
<keyword evidence="15" id="KW-1185">Reference proteome</keyword>
<evidence type="ECO:0000313" key="15">
    <source>
        <dbReference type="Proteomes" id="UP001595847"/>
    </source>
</evidence>
<dbReference type="PANTHER" id="PTHR10050">
    <property type="entry name" value="DOLICHYL-PHOSPHATE-MANNOSE--PROTEIN MANNOSYLTRANSFERASE"/>
    <property type="match status" value="1"/>
</dbReference>
<evidence type="ECO:0000259" key="13">
    <source>
        <dbReference type="Pfam" id="PF16192"/>
    </source>
</evidence>
<evidence type="ECO:0000256" key="5">
    <source>
        <dbReference type="ARBA" id="ARBA00022679"/>
    </source>
</evidence>
<comment type="subcellular location">
    <subcellularLocation>
        <location evidence="10">Cell membrane</location>
    </subcellularLocation>
    <subcellularLocation>
        <location evidence="1">Endomembrane system</location>
        <topology evidence="1">Multi-pass membrane protein</topology>
    </subcellularLocation>
</comment>
<dbReference type="InterPro" id="IPR003342">
    <property type="entry name" value="ArnT-like_N"/>
</dbReference>
<accession>A0ABV8FF87</accession>
<feature type="transmembrane region" description="Helical" evidence="10">
    <location>
        <begin position="431"/>
        <end position="448"/>
    </location>
</feature>
<evidence type="ECO:0000256" key="3">
    <source>
        <dbReference type="ARBA" id="ARBA00007222"/>
    </source>
</evidence>
<dbReference type="Pfam" id="PF16192">
    <property type="entry name" value="PMT_4TMC"/>
    <property type="match status" value="1"/>
</dbReference>
<comment type="pathway">
    <text evidence="2 10">Protein modification; protein glycosylation.</text>
</comment>
<feature type="domain" description="ArnT-like N-terminal" evidence="12">
    <location>
        <begin position="105"/>
        <end position="263"/>
    </location>
</feature>
<evidence type="ECO:0000256" key="4">
    <source>
        <dbReference type="ARBA" id="ARBA00022676"/>
    </source>
</evidence>
<evidence type="ECO:0000256" key="2">
    <source>
        <dbReference type="ARBA" id="ARBA00004922"/>
    </source>
</evidence>
<feature type="transmembrane region" description="Helical" evidence="10">
    <location>
        <begin position="454"/>
        <end position="473"/>
    </location>
</feature>
<dbReference type="PANTHER" id="PTHR10050:SF46">
    <property type="entry name" value="PROTEIN O-MANNOSYL-TRANSFERASE 2"/>
    <property type="match status" value="1"/>
</dbReference>
<evidence type="ECO:0000313" key="14">
    <source>
        <dbReference type="EMBL" id="MFC3994791.1"/>
    </source>
</evidence>
<comment type="similarity">
    <text evidence="3 10">Belongs to the glycosyltransferase 39 family.</text>
</comment>
<sequence>MTTTALPAAPAQPPTSSASVRDRLVPPTPGPAWAGWLGAVLVAAFAGVLRFIRLGSPPEIYFDETYYAKNALSIWIYGYEHETIENADAMLANGNDSIFTGGADFVVHPPLSKWLIGLGDWVWGVLPFGEAVSPVGWRLAAAVFGTLSVLLLVRIATRMTRSWLLGCTAGLIMALDGLHFTLSRIAMVDVFLMFFILAGFGCLVVDRDRARARLAGLTESGAAAAGWLGMRWWRIGAGLCLGLAMGTKWSALWYLAAFGLLTVAWDYGARRSAGQRKVALRWLGYDAVPAFFQTVGVAAVTYLATWTGWFATSGGYDRQWGAQNTPGALAQLPDQLLGPVNALISLAHYHMQVLNFHSDLSKPHDYASTPWEWLIMRTPVAFYYNGEETTCGADRCSSTVLSIGTPAVWWLSLLALVVMFGWWITHRDWRAGAVLLGVAAGWLPWLAYPERTMFVFYALPMLPFLALAITLMLGRALGPAEDSPDYVLMRRLVGGVAFGVVMLLIIANFAYLYPVLSAETIPYDQWAQRMWFETWIYGNGGPSTG</sequence>
<keyword evidence="6 10" id="KW-0812">Transmembrane</keyword>
<feature type="domain" description="Protein O-mannosyl-transferase C-terminal four TM" evidence="13">
    <location>
        <begin position="346"/>
        <end position="535"/>
    </location>
</feature>
<keyword evidence="8 10" id="KW-0472">Membrane</keyword>
<evidence type="ECO:0000256" key="9">
    <source>
        <dbReference type="ARBA" id="ARBA00093617"/>
    </source>
</evidence>
<dbReference type="EMBL" id="JBHSBH010000003">
    <property type="protein sequence ID" value="MFC3994791.1"/>
    <property type="molecule type" value="Genomic_DNA"/>
</dbReference>
<dbReference type="Proteomes" id="UP001595847">
    <property type="component" value="Unassembled WGS sequence"/>
</dbReference>
<feature type="transmembrane region" description="Helical" evidence="10">
    <location>
        <begin position="33"/>
        <end position="52"/>
    </location>
</feature>
<keyword evidence="4 10" id="KW-0328">Glycosyltransferase</keyword>
<keyword evidence="5 10" id="KW-0808">Transferase</keyword>
<feature type="region of interest" description="Disordered" evidence="11">
    <location>
        <begin position="1"/>
        <end position="23"/>
    </location>
</feature>
<organism evidence="14 15">
    <name type="scientific">Nocardiopsis sediminis</name>
    <dbReference type="NCBI Taxonomy" id="1778267"/>
    <lineage>
        <taxon>Bacteria</taxon>
        <taxon>Bacillati</taxon>
        <taxon>Actinomycetota</taxon>
        <taxon>Actinomycetes</taxon>
        <taxon>Streptosporangiales</taxon>
        <taxon>Nocardiopsidaceae</taxon>
        <taxon>Nocardiopsis</taxon>
    </lineage>
</organism>
<evidence type="ECO:0000256" key="1">
    <source>
        <dbReference type="ARBA" id="ARBA00004127"/>
    </source>
</evidence>
<dbReference type="InterPro" id="IPR027005">
    <property type="entry name" value="PMT-like"/>
</dbReference>
<protein>
    <recommendedName>
        <fullName evidence="9 10">Polyprenol-phosphate-mannose--protein mannosyltransferase</fullName>
        <ecNumber evidence="10">2.4.1.-</ecNumber>
    </recommendedName>
</protein>
<dbReference type="InterPro" id="IPR032421">
    <property type="entry name" value="PMT_4TMC"/>
</dbReference>
<evidence type="ECO:0000256" key="6">
    <source>
        <dbReference type="ARBA" id="ARBA00022692"/>
    </source>
</evidence>
<feature type="transmembrane region" description="Helical" evidence="10">
    <location>
        <begin position="407"/>
        <end position="424"/>
    </location>
</feature>
<evidence type="ECO:0000256" key="8">
    <source>
        <dbReference type="ARBA" id="ARBA00023136"/>
    </source>
</evidence>
<feature type="transmembrane region" description="Helical" evidence="10">
    <location>
        <begin position="493"/>
        <end position="513"/>
    </location>
</feature>
<feature type="compositionally biased region" description="Low complexity" evidence="11">
    <location>
        <begin position="1"/>
        <end position="19"/>
    </location>
</feature>
<dbReference type="EC" id="2.4.1.-" evidence="10"/>
<dbReference type="RefSeq" id="WP_378529641.1">
    <property type="nucleotide sequence ID" value="NZ_JBHSBH010000003.1"/>
</dbReference>
<feature type="transmembrane region" description="Helical" evidence="10">
    <location>
        <begin position="186"/>
        <end position="205"/>
    </location>
</feature>
<comment type="function">
    <text evidence="10">Protein O-mannosyltransferase that catalyzes the transfer of a single mannose residue from a polyprenol phospho-mannosyl lipidic donor to the hydroxyl group of selected serine and threonine residues in acceptor proteins.</text>
</comment>